<dbReference type="AlphaFoldDB" id="A0A914NYU1"/>
<evidence type="ECO:0000313" key="1">
    <source>
        <dbReference type="Proteomes" id="UP000887578"/>
    </source>
</evidence>
<evidence type="ECO:0000313" key="2">
    <source>
        <dbReference type="WBParaSite" id="PDA_v2.g1005.t1"/>
    </source>
</evidence>
<name>A0A914NYU1_9BILA</name>
<dbReference type="WBParaSite" id="PDA_v2.g1005.t1">
    <property type="protein sequence ID" value="PDA_v2.g1005.t1"/>
    <property type="gene ID" value="PDA_v2.g1005"/>
</dbReference>
<accession>A0A914NYU1</accession>
<protein>
    <submittedName>
        <fullName evidence="2">Uncharacterized protein</fullName>
    </submittedName>
</protein>
<dbReference type="SUPFAM" id="SSF53067">
    <property type="entry name" value="Actin-like ATPase domain"/>
    <property type="match status" value="1"/>
</dbReference>
<dbReference type="InterPro" id="IPR043129">
    <property type="entry name" value="ATPase_NBD"/>
</dbReference>
<dbReference type="Proteomes" id="UP000887578">
    <property type="component" value="Unplaced"/>
</dbReference>
<dbReference type="Gene3D" id="3.30.420.40">
    <property type="match status" value="1"/>
</dbReference>
<reference evidence="2" key="1">
    <citation type="submission" date="2022-11" db="UniProtKB">
        <authorList>
            <consortium name="WormBaseParasite"/>
        </authorList>
    </citation>
    <scope>IDENTIFICATION</scope>
</reference>
<organism evidence="1 2">
    <name type="scientific">Panagrolaimus davidi</name>
    <dbReference type="NCBI Taxonomy" id="227884"/>
    <lineage>
        <taxon>Eukaryota</taxon>
        <taxon>Metazoa</taxon>
        <taxon>Ecdysozoa</taxon>
        <taxon>Nematoda</taxon>
        <taxon>Chromadorea</taxon>
        <taxon>Rhabditida</taxon>
        <taxon>Tylenchina</taxon>
        <taxon>Panagrolaimomorpha</taxon>
        <taxon>Panagrolaimoidea</taxon>
        <taxon>Panagrolaimidae</taxon>
        <taxon>Panagrolaimus</taxon>
    </lineage>
</organism>
<sequence>MANCYNITTSLIPNSIEKEYIALVSPYEDHLIQVVIFGYQSKEAYFHIVIKDAENFIDEIPKIMDSKIKAVILRVHQLQNKFVHIIELKYTKAGYELVQNHSIHDMDESDEELGEKILGKNELQKIVFCSDKPDKPLIKTLKNILKAESKKFIFVDDTGNNKYTGAGVIEESKWIFNKKYTKFHVLPTTTRAYMIGFECGEEEFSIFMEDDTVALPFEKTVIQSKSSFNYFIGYFNWEKRKVCRLETSALGDDNYHEYEITLKVDVDNQPSYAVRGINVQQIIDFPSLCNEKMDDFDEDEEEFERCPVIGFYENHSFICIWDDTKEGYKFLDSWGGQRGKPMHIAFDKEKPYFGKAAEETFGKLGKFVVCDLLQVIIRTEEELQEYKHRSFTITKDDENPVLIEFDTFDGTKKAASPEFLMALLLKQHLKAIKKETGKKPNGLGFCILTDFDWEDIECINNCLEDACNLVKLGNYVFFD</sequence>
<keyword evidence="1" id="KW-1185">Reference proteome</keyword>
<proteinExistence type="predicted"/>